<dbReference type="Proteomes" id="UP000006671">
    <property type="component" value="Unassembled WGS sequence"/>
</dbReference>
<dbReference type="Gene3D" id="3.10.20.740">
    <property type="match status" value="1"/>
</dbReference>
<dbReference type="EMBL" id="GG738885">
    <property type="protein sequence ID" value="EFC41522.1"/>
    <property type="molecule type" value="Genomic_DNA"/>
</dbReference>
<dbReference type="InterPro" id="IPR036991">
    <property type="entry name" value="Fe_hydrogenase_ssu_sf"/>
</dbReference>
<keyword evidence="4" id="KW-0677">Repeat</keyword>
<dbReference type="Gene3D" id="4.10.260.20">
    <property type="entry name" value="Iron hydrogenase, small subunit"/>
    <property type="match status" value="1"/>
</dbReference>
<dbReference type="InterPro" id="IPR050340">
    <property type="entry name" value="Cytosolic_Fe-S_CAF"/>
</dbReference>
<feature type="domain" description="4Fe-4S ferredoxin-type" evidence="7">
    <location>
        <begin position="281"/>
        <end position="314"/>
    </location>
</feature>
<organism evidence="10">
    <name type="scientific">Naegleria gruberi</name>
    <name type="common">Amoeba</name>
    <dbReference type="NCBI Taxonomy" id="5762"/>
    <lineage>
        <taxon>Eukaryota</taxon>
        <taxon>Discoba</taxon>
        <taxon>Heterolobosea</taxon>
        <taxon>Tetramitia</taxon>
        <taxon>Eutetramitia</taxon>
        <taxon>Vahlkampfiidae</taxon>
        <taxon>Naegleria</taxon>
    </lineage>
</organism>
<dbReference type="eggNOG" id="KOG2282">
    <property type="taxonomic scope" value="Eukaryota"/>
</dbReference>
<dbReference type="RefSeq" id="XP_002674266.1">
    <property type="nucleotide sequence ID" value="XM_002674220.1"/>
</dbReference>
<dbReference type="GeneID" id="8862393"/>
<dbReference type="InterPro" id="IPR003149">
    <property type="entry name" value="Fe_hydrogenase_ssu"/>
</dbReference>
<dbReference type="InParanoid" id="D2VP17"/>
<dbReference type="PANTHER" id="PTHR11615">
    <property type="entry name" value="NITRATE, FORMATE, IRON DEHYDROGENASE"/>
    <property type="match status" value="1"/>
</dbReference>
<dbReference type="VEuPathDB" id="AmoebaDB:NAEGRDRAFT_80699"/>
<evidence type="ECO:0000256" key="2">
    <source>
        <dbReference type="ARBA" id="ARBA00022485"/>
    </source>
</evidence>
<dbReference type="PROSITE" id="PS51379">
    <property type="entry name" value="4FE4S_FER_2"/>
    <property type="match status" value="2"/>
</dbReference>
<name>D2VP17_NAEGR</name>
<dbReference type="OrthoDB" id="10253113at2759"/>
<keyword evidence="2" id="KW-0004">4Fe-4S</keyword>
<feature type="domain" description="4Fe-4S ferredoxin-type" evidence="7">
    <location>
        <begin position="331"/>
        <end position="360"/>
    </location>
</feature>
<protein>
    <submittedName>
        <fullName evidence="9">Iron hydrogenase</fullName>
    </submittedName>
</protein>
<evidence type="ECO:0000259" key="8">
    <source>
        <dbReference type="PROSITE" id="PS51839"/>
    </source>
</evidence>
<dbReference type="Gene3D" id="3.30.70.20">
    <property type="match status" value="1"/>
</dbReference>
<dbReference type="SMART" id="SM00902">
    <property type="entry name" value="Fe_hyd_SSU"/>
    <property type="match status" value="1"/>
</dbReference>
<evidence type="ECO:0000256" key="1">
    <source>
        <dbReference type="ARBA" id="ARBA00006596"/>
    </source>
</evidence>
<evidence type="ECO:0000256" key="6">
    <source>
        <dbReference type="ARBA" id="ARBA00023014"/>
    </source>
</evidence>
<proteinExistence type="inferred from homology"/>
<dbReference type="KEGG" id="ngr:NAEGRDRAFT_80699"/>
<dbReference type="Pfam" id="PF02906">
    <property type="entry name" value="Fe_hyd_lg_C"/>
    <property type="match status" value="1"/>
</dbReference>
<evidence type="ECO:0000256" key="5">
    <source>
        <dbReference type="ARBA" id="ARBA00023004"/>
    </source>
</evidence>
<accession>D2VP17</accession>
<keyword evidence="5" id="KW-0408">Iron</keyword>
<dbReference type="InterPro" id="IPR004108">
    <property type="entry name" value="Fe_hydrogenase_lsu_C"/>
</dbReference>
<dbReference type="Gene3D" id="3.40.950.10">
    <property type="entry name" value="Fe-only Hydrogenase (Larger Subunit), Chain L, domain 3"/>
    <property type="match status" value="1"/>
</dbReference>
<feature type="domain" description="4Fe-4S His(Cys)3-ligated-type" evidence="8">
    <location>
        <begin position="206"/>
        <end position="245"/>
    </location>
</feature>
<evidence type="ECO:0000313" key="10">
    <source>
        <dbReference type="Proteomes" id="UP000006671"/>
    </source>
</evidence>
<dbReference type="SUPFAM" id="SSF54292">
    <property type="entry name" value="2Fe-2S ferredoxin-like"/>
    <property type="match status" value="1"/>
</dbReference>
<dbReference type="InterPro" id="IPR019574">
    <property type="entry name" value="NADH_UbQ_OxRdtase_Gsu_4Fe4S-bd"/>
</dbReference>
<keyword evidence="6" id="KW-0411">Iron-sulfur</keyword>
<dbReference type="FunFam" id="3.30.70.20:FF:000035">
    <property type="entry name" value="Iron hydrogenase 1"/>
    <property type="match status" value="1"/>
</dbReference>
<dbReference type="SMART" id="SM00929">
    <property type="entry name" value="NADH-G_4Fe-4S_3"/>
    <property type="match status" value="1"/>
</dbReference>
<reference evidence="9 10" key="1">
    <citation type="journal article" date="2010" name="Cell">
        <title>The genome of Naegleria gruberi illuminates early eukaryotic versatility.</title>
        <authorList>
            <person name="Fritz-Laylin L.K."/>
            <person name="Prochnik S.E."/>
            <person name="Ginger M.L."/>
            <person name="Dacks J.B."/>
            <person name="Carpenter M.L."/>
            <person name="Field M.C."/>
            <person name="Kuo A."/>
            <person name="Paredez A."/>
            <person name="Chapman J."/>
            <person name="Pham J."/>
            <person name="Shu S."/>
            <person name="Neupane R."/>
            <person name="Cipriano M."/>
            <person name="Mancuso J."/>
            <person name="Tu H."/>
            <person name="Salamov A."/>
            <person name="Lindquist E."/>
            <person name="Shapiro H."/>
            <person name="Lucas S."/>
            <person name="Grigoriev I.V."/>
            <person name="Cande W.Z."/>
            <person name="Fulton C."/>
            <person name="Rokhsar D.S."/>
            <person name="Dawson S.C."/>
        </authorList>
    </citation>
    <scope>NUCLEOTIDE SEQUENCE [LARGE SCALE GENOMIC DNA]</scope>
    <source>
        <strain evidence="9 10">NEG-M</strain>
    </source>
</reference>
<dbReference type="GO" id="GO:0051539">
    <property type="term" value="F:4 iron, 4 sulfur cluster binding"/>
    <property type="evidence" value="ECO:0007669"/>
    <property type="project" value="UniProtKB-KW"/>
</dbReference>
<dbReference type="SUPFAM" id="SSF53920">
    <property type="entry name" value="Fe-only hydrogenase"/>
    <property type="match status" value="1"/>
</dbReference>
<comment type="similarity">
    <text evidence="1">Belongs to the NARF family.</text>
</comment>
<evidence type="ECO:0000256" key="3">
    <source>
        <dbReference type="ARBA" id="ARBA00022723"/>
    </source>
</evidence>
<sequence length="752" mass="83847">MKLPLRLANKSKTALKKSFIPNSFVNTMKRNYACGGGVCDGSGGCGGKGGHHHHNHPEEIATLNSNQPTHSHAFGQYTSNVNDPKNSDTVNIFLNGLPIRVPKNLTILEAQLFYNKFVAKNMDIMGEKSQVDIPTLCYHPRLKEHSPANCRICLVEEEINPLDVEQQMSYAIRRPYPKPEERLTKLVPSCTNHVKEGGCYWTRTQTTHENTRSILKFLLSHHNLDCPSCSANGMCELQDLLEKYHISKKDLPPSLRDNFTNTSSEEVLVSNIGTPEYMTIGDIQIDPDKCIRCTRCIRTCTFIQERDALSMSGRGHNESVQQLNLVLSEVSNGTEERSPCISCGQCSQICPVGAISIKAQLDEVSELLLQKSVMNAFDNKEKDYIMVASTAPAVRVAISEEFGKEPGHYTASQMVQGLRKLGFDYVFDTLFSADLTIMEEGTELIKRLTSETPGPFPMYTSCCPGWVNLVESDFPEIIPNVSSCKSPQQMLGSVIRNYWTPKMQQHIKGKKVIHVSIMPCTAKKGEAQRPEMGVPDKDGNIVPDIDYVLTTRELGKLFKMHQVHDLETKSVGNEVGDYDSPIAEGTGAAVIFGVTGGVMEAALRTAYEILEKKPLERLNLQEVRGLDGIRSATINIAGVDVKVGVAHGSGNLKRLVNYTKTLDPKDQFHFIEMMACPSGCVGGGGEPKIVEKLEHQDRVKRRLQAIYKLDEAAITRKSHDNREIQQLYNEYYKEPCGHKAHHELHTHYTNKK</sequence>
<dbReference type="Pfam" id="PF02256">
    <property type="entry name" value="Fe_hyd_SSU"/>
    <property type="match status" value="1"/>
</dbReference>
<dbReference type="AlphaFoldDB" id="D2VP17"/>
<dbReference type="GO" id="GO:0008901">
    <property type="term" value="F:ferredoxin hydrogenase activity"/>
    <property type="evidence" value="ECO:0007669"/>
    <property type="project" value="InterPro"/>
</dbReference>
<dbReference type="STRING" id="5762.D2VP17"/>
<dbReference type="InterPro" id="IPR013352">
    <property type="entry name" value="Fe_hydrogenase_subset"/>
</dbReference>
<dbReference type="InterPro" id="IPR017896">
    <property type="entry name" value="4Fe4S_Fe-S-bd"/>
</dbReference>
<evidence type="ECO:0000259" key="7">
    <source>
        <dbReference type="PROSITE" id="PS51379"/>
    </source>
</evidence>
<dbReference type="SUPFAM" id="SSF54862">
    <property type="entry name" value="4Fe-4S ferredoxins"/>
    <property type="match status" value="1"/>
</dbReference>
<dbReference type="InterPro" id="IPR009016">
    <property type="entry name" value="Fe_hydrogenase"/>
</dbReference>
<dbReference type="Pfam" id="PF10588">
    <property type="entry name" value="NADH-G_4Fe-4S_3"/>
    <property type="match status" value="1"/>
</dbReference>
<dbReference type="InterPro" id="IPR036010">
    <property type="entry name" value="2Fe-2S_ferredoxin-like_sf"/>
</dbReference>
<gene>
    <name evidence="9" type="ORF">NAEGRDRAFT_80699</name>
</gene>
<dbReference type="Gene3D" id="3.40.50.1780">
    <property type="match status" value="1"/>
</dbReference>
<dbReference type="Pfam" id="PF13183">
    <property type="entry name" value="Fer4_8"/>
    <property type="match status" value="1"/>
</dbReference>
<dbReference type="PROSITE" id="PS51839">
    <property type="entry name" value="4FE4S_HC3"/>
    <property type="match status" value="1"/>
</dbReference>
<dbReference type="OMA" id="RCETACN"/>
<dbReference type="NCBIfam" id="TIGR02512">
    <property type="entry name" value="FeFe_hydrog_A"/>
    <property type="match status" value="1"/>
</dbReference>
<keyword evidence="3" id="KW-0479">Metal-binding</keyword>
<dbReference type="InterPro" id="IPR017900">
    <property type="entry name" value="4Fe4S_Fe_S_CS"/>
</dbReference>
<dbReference type="GO" id="GO:0005506">
    <property type="term" value="F:iron ion binding"/>
    <property type="evidence" value="ECO:0007669"/>
    <property type="project" value="InterPro"/>
</dbReference>
<dbReference type="PROSITE" id="PS00198">
    <property type="entry name" value="4FE4S_FER_1"/>
    <property type="match status" value="1"/>
</dbReference>
<dbReference type="eggNOG" id="KOG2439">
    <property type="taxonomic scope" value="Eukaryota"/>
</dbReference>
<evidence type="ECO:0000256" key="4">
    <source>
        <dbReference type="ARBA" id="ARBA00022737"/>
    </source>
</evidence>
<keyword evidence="10" id="KW-1185">Reference proteome</keyword>
<evidence type="ECO:0000313" key="9">
    <source>
        <dbReference type="EMBL" id="EFC41522.1"/>
    </source>
</evidence>